<dbReference type="KEGG" id="srt:Srot_2464"/>
<sequence>MHVASCGSHEVGEREGRFVGEAGFAVVPGGSYGAACDREVFYAEEDAVVGDGAGADAEDLPIVGVGRYPKVGDVAELVCSNAHQPGLLHWRRSSWVAGIERICPLEGL</sequence>
<name>D6ZBF2_SEGRD</name>
<evidence type="ECO:0000313" key="1">
    <source>
        <dbReference type="EMBL" id="ADG98904.1"/>
    </source>
</evidence>
<accession>D6ZBF2</accession>
<reference evidence="1 2" key="1">
    <citation type="journal article" date="2010" name="Stand. Genomic Sci.">
        <title>Complete genome sequence of Segniliparus rotundus type strain (CDC 1076).</title>
        <authorList>
            <person name="Sikorski J."/>
            <person name="Lapidus A."/>
            <person name="Copeland A."/>
            <person name="Misra M."/>
            <person name="Glavina Del Rio T."/>
            <person name="Nolan M."/>
            <person name="Lucas S."/>
            <person name="Chen F."/>
            <person name="Tice H."/>
            <person name="Cheng J.F."/>
            <person name="Jando M."/>
            <person name="Schneider S."/>
            <person name="Bruce D."/>
            <person name="Goodwin L."/>
            <person name="Pitluck S."/>
            <person name="Liolios K."/>
            <person name="Mikhailova N."/>
            <person name="Pati A."/>
            <person name="Ivanova N."/>
            <person name="Mavromatis K."/>
            <person name="Chen A."/>
            <person name="Palaniappan K."/>
            <person name="Chertkov O."/>
            <person name="Land M."/>
            <person name="Hauser L."/>
            <person name="Chang Y.J."/>
            <person name="Jeffries C.D."/>
            <person name="Brettin T."/>
            <person name="Detter J.C."/>
            <person name="Han C."/>
            <person name="Rohde M."/>
            <person name="Goker M."/>
            <person name="Bristow J."/>
            <person name="Eisen J.A."/>
            <person name="Markowitz V."/>
            <person name="Hugenholtz P."/>
            <person name="Kyrpides N.C."/>
            <person name="Klenk H.P."/>
        </authorList>
    </citation>
    <scope>NUCLEOTIDE SEQUENCE [LARGE SCALE GENOMIC DNA]</scope>
    <source>
        <strain evidence="2">ATCC BAA-972 / CDC 1076 / CIP 108378 / DSM 44985 / JCM 13578</strain>
    </source>
</reference>
<gene>
    <name evidence="1" type="ordered locus">Srot_2464</name>
</gene>
<organism evidence="1 2">
    <name type="scientific">Segniliparus rotundus (strain ATCC BAA-972 / CDC 1076 / CIP 108378 / DSM 44985 / JCM 13578)</name>
    <dbReference type="NCBI Taxonomy" id="640132"/>
    <lineage>
        <taxon>Bacteria</taxon>
        <taxon>Bacillati</taxon>
        <taxon>Actinomycetota</taxon>
        <taxon>Actinomycetes</taxon>
        <taxon>Mycobacteriales</taxon>
        <taxon>Segniliparaceae</taxon>
        <taxon>Segniliparus</taxon>
    </lineage>
</organism>
<protein>
    <submittedName>
        <fullName evidence="1">Uncharacterized protein</fullName>
    </submittedName>
</protein>
<keyword evidence="2" id="KW-1185">Reference proteome</keyword>
<evidence type="ECO:0000313" key="2">
    <source>
        <dbReference type="Proteomes" id="UP000002247"/>
    </source>
</evidence>
<dbReference type="Proteomes" id="UP000002247">
    <property type="component" value="Chromosome"/>
</dbReference>
<dbReference type="HOGENOM" id="CLU_2195100_0_0_11"/>
<dbReference type="RefSeq" id="WP_013139354.1">
    <property type="nucleotide sequence ID" value="NC_014168.1"/>
</dbReference>
<dbReference type="AlphaFoldDB" id="D6ZBF2"/>
<dbReference type="EMBL" id="CP001958">
    <property type="protein sequence ID" value="ADG98904.1"/>
    <property type="molecule type" value="Genomic_DNA"/>
</dbReference>
<proteinExistence type="predicted"/>